<feature type="region of interest" description="Disordered" evidence="1">
    <location>
        <begin position="1"/>
        <end position="44"/>
    </location>
</feature>
<sequence>MISLSDAVNPGTSALVESTRNKSTPSSPNRAKVRKSVMRPSNGS</sequence>
<accession>A0A6J6Z7L1</accession>
<feature type="compositionally biased region" description="Polar residues" evidence="1">
    <location>
        <begin position="10"/>
        <end position="29"/>
    </location>
</feature>
<dbReference type="EMBL" id="CAFAAY010000062">
    <property type="protein sequence ID" value="CAB4817429.1"/>
    <property type="molecule type" value="Genomic_DNA"/>
</dbReference>
<name>A0A6J6Z7L1_9ZZZZ</name>
<reference evidence="2" key="1">
    <citation type="submission" date="2020-05" db="EMBL/GenBank/DDBJ databases">
        <authorList>
            <person name="Chiriac C."/>
            <person name="Salcher M."/>
            <person name="Ghai R."/>
            <person name="Kavagutti S V."/>
        </authorList>
    </citation>
    <scope>NUCLEOTIDE SEQUENCE</scope>
</reference>
<organism evidence="2">
    <name type="scientific">freshwater metagenome</name>
    <dbReference type="NCBI Taxonomy" id="449393"/>
    <lineage>
        <taxon>unclassified sequences</taxon>
        <taxon>metagenomes</taxon>
        <taxon>ecological metagenomes</taxon>
    </lineage>
</organism>
<evidence type="ECO:0000256" key="1">
    <source>
        <dbReference type="SAM" id="MobiDB-lite"/>
    </source>
</evidence>
<gene>
    <name evidence="2" type="ORF">UFOPK3124_00842</name>
</gene>
<dbReference type="AlphaFoldDB" id="A0A6J6Z7L1"/>
<protein>
    <submittedName>
        <fullName evidence="2">Unannotated protein</fullName>
    </submittedName>
</protein>
<evidence type="ECO:0000313" key="2">
    <source>
        <dbReference type="EMBL" id="CAB4817429.1"/>
    </source>
</evidence>
<proteinExistence type="predicted"/>